<comment type="caution">
    <text evidence="1">The sequence shown here is derived from an EMBL/GenBank/DDBJ whole genome shotgun (WGS) entry which is preliminary data.</text>
</comment>
<name>K1RVN4_9ZZZZ</name>
<feature type="non-terminal residue" evidence="1">
    <location>
        <position position="52"/>
    </location>
</feature>
<gene>
    <name evidence="1" type="ORF">LEA_20178</name>
</gene>
<proteinExistence type="predicted"/>
<reference evidence="1" key="1">
    <citation type="journal article" date="2013" name="Environ. Microbiol.">
        <title>Microbiota from the distal guts of lean and obese adolescents exhibit partial functional redundancy besides clear differences in community structure.</title>
        <authorList>
            <person name="Ferrer M."/>
            <person name="Ruiz A."/>
            <person name="Lanza F."/>
            <person name="Haange S.B."/>
            <person name="Oberbach A."/>
            <person name="Till H."/>
            <person name="Bargiela R."/>
            <person name="Campoy C."/>
            <person name="Segura M.T."/>
            <person name="Richter M."/>
            <person name="von Bergen M."/>
            <person name="Seifert J."/>
            <person name="Suarez A."/>
        </authorList>
    </citation>
    <scope>NUCLEOTIDE SEQUENCE</scope>
</reference>
<protein>
    <submittedName>
        <fullName evidence="1">Uncharacterized protein</fullName>
    </submittedName>
</protein>
<dbReference type="EMBL" id="AJWY01013863">
    <property type="protein sequence ID" value="EKC45590.1"/>
    <property type="molecule type" value="Genomic_DNA"/>
</dbReference>
<accession>K1RVN4</accession>
<sequence>MDSHEDYYFVDSSLKKTYIGCNQPKTESENLMVAMPRLGKQVFEREMQHRKK</sequence>
<evidence type="ECO:0000313" key="1">
    <source>
        <dbReference type="EMBL" id="EKC45590.1"/>
    </source>
</evidence>
<dbReference type="AlphaFoldDB" id="K1RVN4"/>
<organism evidence="1">
    <name type="scientific">human gut metagenome</name>
    <dbReference type="NCBI Taxonomy" id="408170"/>
    <lineage>
        <taxon>unclassified sequences</taxon>
        <taxon>metagenomes</taxon>
        <taxon>organismal metagenomes</taxon>
    </lineage>
</organism>